<feature type="chain" id="PRO_5043993087" evidence="1">
    <location>
        <begin position="25"/>
        <end position="745"/>
    </location>
</feature>
<comment type="caution">
    <text evidence="2">The sequence shown here is derived from an EMBL/GenBank/DDBJ whole genome shotgun (WGS) entry which is preliminary data.</text>
</comment>
<reference evidence="2 3" key="1">
    <citation type="submission" date="2024-04" db="EMBL/GenBank/DDBJ databases">
        <title>Novel genus in family Flammeovirgaceae.</title>
        <authorList>
            <person name="Nguyen T.H."/>
            <person name="Vuong T.Q."/>
            <person name="Le H."/>
            <person name="Kim S.-G."/>
        </authorList>
    </citation>
    <scope>NUCLEOTIDE SEQUENCE [LARGE SCALE GENOMIC DNA]</scope>
    <source>
        <strain evidence="2 3">JCM 23209</strain>
    </source>
</reference>
<evidence type="ECO:0000256" key="1">
    <source>
        <dbReference type="SAM" id="SignalP"/>
    </source>
</evidence>
<evidence type="ECO:0000313" key="3">
    <source>
        <dbReference type="Proteomes" id="UP001403385"/>
    </source>
</evidence>
<dbReference type="RefSeq" id="WP_346821409.1">
    <property type="nucleotide sequence ID" value="NZ_JBDKWZ010000006.1"/>
</dbReference>
<keyword evidence="3" id="KW-1185">Reference proteome</keyword>
<evidence type="ECO:0000313" key="2">
    <source>
        <dbReference type="EMBL" id="MEN7548631.1"/>
    </source>
</evidence>
<organism evidence="2 3">
    <name type="scientific">Rapidithrix thailandica</name>
    <dbReference type="NCBI Taxonomy" id="413964"/>
    <lineage>
        <taxon>Bacteria</taxon>
        <taxon>Pseudomonadati</taxon>
        <taxon>Bacteroidota</taxon>
        <taxon>Cytophagia</taxon>
        <taxon>Cytophagales</taxon>
        <taxon>Flammeovirgaceae</taxon>
        <taxon>Rapidithrix</taxon>
    </lineage>
</organism>
<keyword evidence="1" id="KW-0732">Signal</keyword>
<dbReference type="AlphaFoldDB" id="A0AAW9SD40"/>
<accession>A0AAW9SD40</accession>
<sequence>MRRTIRPLLIAVLGLLMSITPLIAQDQAFEEVYHLAKEKKNEEAVKALSFYVAGNHNNALANFLLAKLEWQKFKEMYYLDAPHFSALQDSLEKHFSRALANASRKDIRKNKRFYQELLKTKRPKLPEVKSRFEQTFQEFQTYKDEIDQLTQYHCRIKKHYLVAQNAYSSIGEQYSTMAELYFIENPNVKNDIENIAFQFDSLQTALKDYHHYLRIKKLVLHKQKFSFRQFNKFDAEKVTSGTFHEKNVLLFDYGTWAKNILNISLEKAKRIKQTLLVTDKQLSKMLQEVDTAAFPDEQLRAEHNQVITDLFDLDGNSLAAKILSFKQVKLDLLHYIKLHQTLSGQNKRRLSDNNHLEDLIHKNLKEADILLKNMSFSETELNKYREYIRQAYPKGEAGLESYIQTERLYVDHKILEYEYLIAKRKNKNRSDRQPMHSMEKISYAFPRVEYRKKTIALDVSNINLDSLLSFGGYAGTELVKLDNGGQLVAGFFTPNNSQQQDAFLAQIDSQFHGKWLRTFRHQTENGANCNDQIKMLSVKDDHSAMVLKSVNGEKVFYRIVRLDPQGMVKFDHMMEEEKVPRNISWVERGNEVLVVSKGQKQEDRFESLEDCFIERLDRMGNMSYQRQLKIRGLVGPVTPIRSGFVVMANFLEFVDGEMAIKSEAFRKGGFNVLLMLLNKAGELTDMIPLFSNTPIFANEINESADGTLAVKGVKGDFTFGGSGKVNGGEYWKLIVSEQQKKHGKI</sequence>
<gene>
    <name evidence="2" type="ORF">AAG747_11965</name>
</gene>
<dbReference type="Proteomes" id="UP001403385">
    <property type="component" value="Unassembled WGS sequence"/>
</dbReference>
<name>A0AAW9SD40_9BACT</name>
<dbReference type="EMBL" id="JBDKWZ010000006">
    <property type="protein sequence ID" value="MEN7548631.1"/>
    <property type="molecule type" value="Genomic_DNA"/>
</dbReference>
<proteinExistence type="predicted"/>
<protein>
    <submittedName>
        <fullName evidence="2">Uncharacterized protein</fullName>
    </submittedName>
</protein>
<feature type="signal peptide" evidence="1">
    <location>
        <begin position="1"/>
        <end position="24"/>
    </location>
</feature>